<proteinExistence type="predicted"/>
<dbReference type="Proteomes" id="UP001371456">
    <property type="component" value="Unassembled WGS sequence"/>
</dbReference>
<name>A0AAN8Y2X9_SOLBU</name>
<evidence type="ECO:0000313" key="2">
    <source>
        <dbReference type="Proteomes" id="UP001371456"/>
    </source>
</evidence>
<organism evidence="1 2">
    <name type="scientific">Solanum bulbocastanum</name>
    <name type="common">Wild potato</name>
    <dbReference type="NCBI Taxonomy" id="147425"/>
    <lineage>
        <taxon>Eukaryota</taxon>
        <taxon>Viridiplantae</taxon>
        <taxon>Streptophyta</taxon>
        <taxon>Embryophyta</taxon>
        <taxon>Tracheophyta</taxon>
        <taxon>Spermatophyta</taxon>
        <taxon>Magnoliopsida</taxon>
        <taxon>eudicotyledons</taxon>
        <taxon>Gunneridae</taxon>
        <taxon>Pentapetalae</taxon>
        <taxon>asterids</taxon>
        <taxon>lamiids</taxon>
        <taxon>Solanales</taxon>
        <taxon>Solanaceae</taxon>
        <taxon>Solanoideae</taxon>
        <taxon>Solaneae</taxon>
        <taxon>Solanum</taxon>
    </lineage>
</organism>
<accession>A0AAN8Y2X9</accession>
<dbReference type="AlphaFoldDB" id="A0AAN8Y2X9"/>
<keyword evidence="2" id="KW-1185">Reference proteome</keyword>
<evidence type="ECO:0000313" key="1">
    <source>
        <dbReference type="EMBL" id="KAK6777685.1"/>
    </source>
</evidence>
<gene>
    <name evidence="1" type="ORF">RDI58_024403</name>
</gene>
<comment type="caution">
    <text evidence="1">The sequence shown here is derived from an EMBL/GenBank/DDBJ whole genome shotgun (WGS) entry which is preliminary data.</text>
</comment>
<sequence>MKVYIASFSIGMGAGPWLIMSEEHFSYMHLFAYLLSSSSTKSSQKQKEEASRKFMLYSIMSHEPRKNKMKIL</sequence>
<reference evidence="1 2" key="1">
    <citation type="submission" date="2024-02" db="EMBL/GenBank/DDBJ databases">
        <title>de novo genome assembly of Solanum bulbocastanum strain 11H21.</title>
        <authorList>
            <person name="Hosaka A.J."/>
        </authorList>
    </citation>
    <scope>NUCLEOTIDE SEQUENCE [LARGE SCALE GENOMIC DNA]</scope>
    <source>
        <tissue evidence="1">Young leaves</tissue>
    </source>
</reference>
<dbReference type="EMBL" id="JBANQN010000010">
    <property type="protein sequence ID" value="KAK6777685.1"/>
    <property type="molecule type" value="Genomic_DNA"/>
</dbReference>
<protein>
    <submittedName>
        <fullName evidence="1">Uncharacterized protein</fullName>
    </submittedName>
</protein>